<evidence type="ECO:0000313" key="2">
    <source>
        <dbReference type="EMBL" id="TMI84104.1"/>
    </source>
</evidence>
<protein>
    <submittedName>
        <fullName evidence="2">Enhanced serine sensitivity protein SseB</fullName>
    </submittedName>
</protein>
<dbReference type="AlphaFoldDB" id="A0A537JKS4"/>
<reference evidence="2 3" key="1">
    <citation type="journal article" date="2019" name="Nat. Microbiol.">
        <title>Mediterranean grassland soil C-N compound turnover is dependent on rainfall and depth, and is mediated by genomically divergent microorganisms.</title>
        <authorList>
            <person name="Diamond S."/>
            <person name="Andeer P.F."/>
            <person name="Li Z."/>
            <person name="Crits-Christoph A."/>
            <person name="Burstein D."/>
            <person name="Anantharaman K."/>
            <person name="Lane K.R."/>
            <person name="Thomas B.C."/>
            <person name="Pan C."/>
            <person name="Northen T.R."/>
            <person name="Banfield J.F."/>
        </authorList>
    </citation>
    <scope>NUCLEOTIDE SEQUENCE [LARGE SCALE GENOMIC DNA]</scope>
    <source>
        <strain evidence="2">NP_7</strain>
    </source>
</reference>
<feature type="non-terminal residue" evidence="2">
    <location>
        <position position="97"/>
    </location>
</feature>
<organism evidence="2 3">
    <name type="scientific">Candidatus Segetimicrobium genomatis</name>
    <dbReference type="NCBI Taxonomy" id="2569760"/>
    <lineage>
        <taxon>Bacteria</taxon>
        <taxon>Bacillati</taxon>
        <taxon>Candidatus Sysuimicrobiota</taxon>
        <taxon>Candidatus Sysuimicrobiia</taxon>
        <taxon>Candidatus Sysuimicrobiales</taxon>
        <taxon>Candidatus Segetimicrobiaceae</taxon>
        <taxon>Candidatus Segetimicrobium</taxon>
    </lineage>
</organism>
<dbReference type="Pfam" id="PF14581">
    <property type="entry name" value="SseB_C"/>
    <property type="match status" value="1"/>
</dbReference>
<feature type="domain" description="SseB protein C-terminal" evidence="1">
    <location>
        <begin position="9"/>
        <end position="93"/>
    </location>
</feature>
<name>A0A537JKS4_9BACT</name>
<dbReference type="InterPro" id="IPR027945">
    <property type="entry name" value="SseB_C"/>
</dbReference>
<sequence>MRSAEQGVVFLGEQDGPPERDLKAKLSEFFVRHGTVHAAYLAIVQYPGSNAHHVAVCMKATAADDPALAQEVGSAFRALFGGHEHLDILFLKGLQEA</sequence>
<dbReference type="Proteomes" id="UP000320048">
    <property type="component" value="Unassembled WGS sequence"/>
</dbReference>
<evidence type="ECO:0000313" key="3">
    <source>
        <dbReference type="Proteomes" id="UP000320048"/>
    </source>
</evidence>
<proteinExistence type="predicted"/>
<gene>
    <name evidence="2" type="ORF">E6H04_01810</name>
</gene>
<comment type="caution">
    <text evidence="2">The sequence shown here is derived from an EMBL/GenBank/DDBJ whole genome shotgun (WGS) entry which is preliminary data.</text>
</comment>
<accession>A0A537JKS4</accession>
<dbReference type="EMBL" id="VBAO01000046">
    <property type="protein sequence ID" value="TMI84104.1"/>
    <property type="molecule type" value="Genomic_DNA"/>
</dbReference>
<evidence type="ECO:0000259" key="1">
    <source>
        <dbReference type="Pfam" id="PF14581"/>
    </source>
</evidence>